<dbReference type="OrthoDB" id="8907997at2"/>
<gene>
    <name evidence="1" type="ORF">CW751_08010</name>
</gene>
<organism evidence="1 2">
    <name type="scientific">Brumimicrobium salinarum</name>
    <dbReference type="NCBI Taxonomy" id="2058658"/>
    <lineage>
        <taxon>Bacteria</taxon>
        <taxon>Pseudomonadati</taxon>
        <taxon>Bacteroidota</taxon>
        <taxon>Flavobacteriia</taxon>
        <taxon>Flavobacteriales</taxon>
        <taxon>Crocinitomicaceae</taxon>
        <taxon>Brumimicrobium</taxon>
    </lineage>
</organism>
<protein>
    <recommendedName>
        <fullName evidence="3">Methionyl-tRNA formyltransferase-like protein</fullName>
    </recommendedName>
</protein>
<sequence length="206" mass="24152">MNIYLNELCCAFKDVDEKYYSTQAFSGNWRELEPEKRKKYFQHIERNFAYELYHQWKIIRTNSVLENGKDELTLNAEIGKNGIKHKFVSNTVYPDLVLHQGQMETEMHKQIIFVEIKTDPSIDKKKLKKDLCKLEMAVGESLNYQNAVFVSINSDYNKLINNIYNIINDFSEASCNKINLLTKRGNEVIFVSFESIKQQNSLTKES</sequence>
<evidence type="ECO:0000313" key="2">
    <source>
        <dbReference type="Proteomes" id="UP000236654"/>
    </source>
</evidence>
<comment type="caution">
    <text evidence="1">The sequence shown here is derived from an EMBL/GenBank/DDBJ whole genome shotgun (WGS) entry which is preliminary data.</text>
</comment>
<name>A0A2I0R2C5_9FLAO</name>
<dbReference type="EMBL" id="PJNI01000008">
    <property type="protein sequence ID" value="PKR80705.1"/>
    <property type="molecule type" value="Genomic_DNA"/>
</dbReference>
<dbReference type="Proteomes" id="UP000236654">
    <property type="component" value="Unassembled WGS sequence"/>
</dbReference>
<proteinExistence type="predicted"/>
<evidence type="ECO:0000313" key="1">
    <source>
        <dbReference type="EMBL" id="PKR80705.1"/>
    </source>
</evidence>
<reference evidence="1 2" key="1">
    <citation type="submission" date="2017-12" db="EMBL/GenBank/DDBJ databases">
        <title>The draft genome sequence of Brumimicrobium saltpan LHR20.</title>
        <authorList>
            <person name="Do Z.-J."/>
            <person name="Luo H.-R."/>
        </authorList>
    </citation>
    <scope>NUCLEOTIDE SEQUENCE [LARGE SCALE GENOMIC DNA]</scope>
    <source>
        <strain evidence="1 2">LHR20</strain>
    </source>
</reference>
<keyword evidence="2" id="KW-1185">Reference proteome</keyword>
<dbReference type="AlphaFoldDB" id="A0A2I0R2C5"/>
<dbReference type="RefSeq" id="WP_101334487.1">
    <property type="nucleotide sequence ID" value="NZ_PJNI01000008.1"/>
</dbReference>
<accession>A0A2I0R2C5</accession>
<evidence type="ECO:0008006" key="3">
    <source>
        <dbReference type="Google" id="ProtNLM"/>
    </source>
</evidence>